<evidence type="ECO:0000313" key="3">
    <source>
        <dbReference type="EnsemblMetazoa" id="XP_011407862.2"/>
    </source>
</evidence>
<evidence type="ECO:0000259" key="2">
    <source>
        <dbReference type="Pfam" id="PF12473"/>
    </source>
</evidence>
<reference evidence="3" key="2">
    <citation type="submission" date="2024-06" db="UniProtKB">
        <authorList>
            <consortium name="EnsemblMetazoa"/>
        </authorList>
    </citation>
    <scope>IDENTIFICATION</scope>
</reference>
<feature type="domain" description="Kinesin-like" evidence="2">
    <location>
        <begin position="275"/>
        <end position="354"/>
    </location>
</feature>
<dbReference type="Pfam" id="PF12473">
    <property type="entry name" value="DUF3694"/>
    <property type="match status" value="2"/>
</dbReference>
<dbReference type="RefSeq" id="XP_011407862.2">
    <property type="nucleotide sequence ID" value="XM_011409560.2"/>
</dbReference>
<dbReference type="AlphaFoldDB" id="A0AAN0IQU0"/>
<feature type="domain" description="Kinesin-like KIF1-type" evidence="1">
    <location>
        <begin position="29"/>
        <end position="70"/>
    </location>
</feature>
<feature type="domain" description="Kinesin-like" evidence="2">
    <location>
        <begin position="467"/>
        <end position="537"/>
    </location>
</feature>
<dbReference type="Pfam" id="PF12423">
    <property type="entry name" value="KIF1B"/>
    <property type="match status" value="1"/>
</dbReference>
<organism evidence="3 4">
    <name type="scientific">Amphimedon queenslandica</name>
    <name type="common">Sponge</name>
    <dbReference type="NCBI Taxonomy" id="400682"/>
    <lineage>
        <taxon>Eukaryota</taxon>
        <taxon>Metazoa</taxon>
        <taxon>Porifera</taxon>
        <taxon>Demospongiae</taxon>
        <taxon>Heteroscleromorpha</taxon>
        <taxon>Haplosclerida</taxon>
        <taxon>Niphatidae</taxon>
        <taxon>Amphimedon</taxon>
    </lineage>
</organism>
<dbReference type="EnsemblMetazoa" id="XM_011409560.2">
    <property type="protein sequence ID" value="XP_011407862.2"/>
    <property type="gene ID" value="LOC100634747"/>
</dbReference>
<evidence type="ECO:0000313" key="4">
    <source>
        <dbReference type="Proteomes" id="UP000007879"/>
    </source>
</evidence>
<protein>
    <submittedName>
        <fullName evidence="3">Uncharacterized protein</fullName>
    </submittedName>
</protein>
<name>A0AAN0IQU0_AMPQE</name>
<dbReference type="InterPro" id="IPR022164">
    <property type="entry name" value="Kinesin-like"/>
</dbReference>
<accession>A0AAN0IQU0</accession>
<dbReference type="InterPro" id="IPR022140">
    <property type="entry name" value="Kinesin-like_KIF1-typ"/>
</dbReference>
<keyword evidence="4" id="KW-1185">Reference proteome</keyword>
<reference evidence="4" key="1">
    <citation type="journal article" date="2010" name="Nature">
        <title>The Amphimedon queenslandica genome and the evolution of animal complexity.</title>
        <authorList>
            <person name="Srivastava M."/>
            <person name="Simakov O."/>
            <person name="Chapman J."/>
            <person name="Fahey B."/>
            <person name="Gauthier M.E."/>
            <person name="Mitros T."/>
            <person name="Richards G.S."/>
            <person name="Conaco C."/>
            <person name="Dacre M."/>
            <person name="Hellsten U."/>
            <person name="Larroux C."/>
            <person name="Putnam N.H."/>
            <person name="Stanke M."/>
            <person name="Adamska M."/>
            <person name="Darling A."/>
            <person name="Degnan S.M."/>
            <person name="Oakley T.H."/>
            <person name="Plachetzki D.C."/>
            <person name="Zhai Y."/>
            <person name="Adamski M."/>
            <person name="Calcino A."/>
            <person name="Cummins S.F."/>
            <person name="Goodstein D.M."/>
            <person name="Harris C."/>
            <person name="Jackson D.J."/>
            <person name="Leys S.P."/>
            <person name="Shu S."/>
            <person name="Woodcroft B.J."/>
            <person name="Vervoort M."/>
            <person name="Kosik K.S."/>
            <person name="Manning G."/>
            <person name="Degnan B.M."/>
            <person name="Rokhsar D.S."/>
        </authorList>
    </citation>
    <scope>NUCLEOTIDE SEQUENCE [LARGE SCALE GENOMIC DNA]</scope>
</reference>
<dbReference type="GeneID" id="100634747"/>
<sequence length="622" mass="69664">MHTSNEIAIRVIHRQRGTDSVWSLNTLAEKVLTMRDMYQRIEEGSFGLVLDDSIGPDPFFDLEQHALLGVANIFLECLYHGVAHVYDAPIIGPSGKVCGRLKLGLQCLPLIRDSVDDVDNSSSMVTWEAPEEVEDLKPGTHITVRVSVIEASGLPAAYSHNLFCQYKFWGQEEALIIPPLIPSMGGADSVHPPDGVHQFQHHQTFNVEVTEDFLEYINDGALAVEVWGHRRSGFDSVPDAEEDSKRPRSLSERWNDVIKRLELWVEIMELNDQGEYVAVELQPKADIKSGGIFQIRQGQSRRVRVSVVQIPGSGNGPLVCESISSISVGSVYLRNRYDDSLDSYQEVDLERLRTKWSDALSNRREFLDTEVRKIMEKRSRNESDTVKENELIDQWTMLQWERMAVVQPKAGSGVPGAPTNWQLVPGMEAKVPVVFLDLNSGDDDEEERPVTGLVQTGELFGEKPENMIQLPIIKQEDHQLIAVASWDSTVHDTSSLNKVTGANDRVFAIVRVGIKLKNPPGVEIMLRKRICLRVYKRIGIGAAIMKAFTRDYRTTCGIMFEVVTGIPKSEGMEPPPKIPANPSFVELEEDENAVDKFKTGMAAIANVLALDRLKQEVSLKEK</sequence>
<evidence type="ECO:0000259" key="1">
    <source>
        <dbReference type="Pfam" id="PF12423"/>
    </source>
</evidence>
<dbReference type="Proteomes" id="UP000007879">
    <property type="component" value="Unassembled WGS sequence"/>
</dbReference>
<proteinExistence type="predicted"/>
<dbReference type="KEGG" id="aqu:100634747"/>